<dbReference type="PANTHER" id="PTHR35457:SF1">
    <property type="entry name" value="HEME A SYNTHASE"/>
    <property type="match status" value="1"/>
</dbReference>
<feature type="transmembrane region" description="Helical" evidence="11">
    <location>
        <begin position="56"/>
        <end position="76"/>
    </location>
</feature>
<evidence type="ECO:0000256" key="4">
    <source>
        <dbReference type="ARBA" id="ARBA00022723"/>
    </source>
</evidence>
<dbReference type="HOGENOM" id="CLU_041525_3_1_9"/>
<reference evidence="12 13" key="1">
    <citation type="submission" date="2014-07" db="EMBL/GenBank/DDBJ databases">
        <title>Complete genome sequence of a moderately halophilic bacterium Terribacillus aidingensis MP602, isolated from Cryptomeria fortunei in Tianmu mountain in China.</title>
        <authorList>
            <person name="Wang Y."/>
            <person name="Lu P."/>
            <person name="Zhang L."/>
        </authorList>
    </citation>
    <scope>NUCLEOTIDE SEQUENCE [LARGE SCALE GENOMIC DNA]</scope>
    <source>
        <strain evidence="12 13">MP602</strain>
    </source>
</reference>
<evidence type="ECO:0000256" key="7">
    <source>
        <dbReference type="ARBA" id="ARBA00023004"/>
    </source>
</evidence>
<evidence type="ECO:0000256" key="9">
    <source>
        <dbReference type="ARBA" id="ARBA00023136"/>
    </source>
</evidence>
<comment type="catalytic activity">
    <reaction evidence="11">
        <text>Fe(II)-heme o + 2 A + H2O = Fe(II)-heme a + 2 AH2</text>
        <dbReference type="Rhea" id="RHEA:63388"/>
        <dbReference type="ChEBI" id="CHEBI:13193"/>
        <dbReference type="ChEBI" id="CHEBI:15377"/>
        <dbReference type="ChEBI" id="CHEBI:17499"/>
        <dbReference type="ChEBI" id="CHEBI:60530"/>
        <dbReference type="ChEBI" id="CHEBI:61715"/>
        <dbReference type="EC" id="1.17.99.9"/>
    </reaction>
</comment>
<protein>
    <recommendedName>
        <fullName evidence="11">Heme A synthase</fullName>
        <shortName evidence="11">HAS</shortName>
        <ecNumber evidence="11">1.17.99.9</ecNumber>
    </recommendedName>
    <alternativeName>
        <fullName evidence="11">Cytochrome aa3-controlling protein</fullName>
    </alternativeName>
</protein>
<dbReference type="InterPro" id="IPR023755">
    <property type="entry name" value="HemeA_Synthase_type1"/>
</dbReference>
<dbReference type="EC" id="1.17.99.9" evidence="11"/>
<dbReference type="EMBL" id="CP008876">
    <property type="protein sequence ID" value="AIF66258.1"/>
    <property type="molecule type" value="Genomic_DNA"/>
</dbReference>
<dbReference type="PANTHER" id="PTHR35457">
    <property type="entry name" value="HEME A SYNTHASE"/>
    <property type="match status" value="1"/>
</dbReference>
<keyword evidence="4 11" id="KW-0479">Metal-binding</keyword>
<keyword evidence="6 11" id="KW-0560">Oxidoreductase</keyword>
<proteinExistence type="inferred from homology"/>
<keyword evidence="10" id="KW-1015">Disulfide bond</keyword>
<dbReference type="AlphaFoldDB" id="A0A075LP87"/>
<dbReference type="RefSeq" id="WP_038559881.1">
    <property type="nucleotide sequence ID" value="NZ_CP008876.1"/>
</dbReference>
<dbReference type="GO" id="GO:0120547">
    <property type="term" value="F:heme A synthase activity"/>
    <property type="evidence" value="ECO:0007669"/>
    <property type="project" value="UniProtKB-EC"/>
</dbReference>
<dbReference type="GO" id="GO:0006784">
    <property type="term" value="P:heme A biosynthetic process"/>
    <property type="evidence" value="ECO:0007669"/>
    <property type="project" value="UniProtKB-UniRule"/>
</dbReference>
<feature type="transmembrane region" description="Helical" evidence="11">
    <location>
        <begin position="243"/>
        <end position="263"/>
    </location>
</feature>
<feature type="transmembrane region" description="Helical" evidence="11">
    <location>
        <begin position="88"/>
        <end position="110"/>
    </location>
</feature>
<comment type="similarity">
    <text evidence="11">Belongs to the COX15/CtaA family. Type 1 subfamily.</text>
</comment>
<organism evidence="12 13">
    <name type="scientific">Terribacillus saccharophilus</name>
    <dbReference type="NCBI Taxonomy" id="361277"/>
    <lineage>
        <taxon>Bacteria</taxon>
        <taxon>Bacillati</taxon>
        <taxon>Bacillota</taxon>
        <taxon>Bacilli</taxon>
        <taxon>Bacillales</taxon>
        <taxon>Bacillaceae</taxon>
        <taxon>Terribacillus</taxon>
    </lineage>
</organism>
<evidence type="ECO:0000313" key="13">
    <source>
        <dbReference type="Proteomes" id="UP000027980"/>
    </source>
</evidence>
<evidence type="ECO:0000256" key="8">
    <source>
        <dbReference type="ARBA" id="ARBA00023133"/>
    </source>
</evidence>
<feature type="transmembrane region" description="Helical" evidence="11">
    <location>
        <begin position="160"/>
        <end position="180"/>
    </location>
</feature>
<keyword evidence="2 11" id="KW-1003">Cell membrane</keyword>
<comment type="function">
    <text evidence="11">Catalyzes the conversion of heme O to heme A by two successive hydroxylations of the methyl group at C8. The first hydroxylation forms heme I, the second hydroxylation results in an unstable dihydroxymethyl group, which spontaneously dehydrates, resulting in the formyl group of heme A.</text>
</comment>
<dbReference type="InterPro" id="IPR003780">
    <property type="entry name" value="COX15/CtaA_fam"/>
</dbReference>
<gene>
    <name evidence="11" type="primary">ctaA</name>
    <name evidence="12" type="ORF">GZ22_06255</name>
</gene>
<dbReference type="KEGG" id="tap:GZ22_06255"/>
<name>A0A075LP87_9BACI</name>
<comment type="cofactor">
    <cofactor evidence="11">
        <name>heme b</name>
        <dbReference type="ChEBI" id="CHEBI:60344"/>
    </cofactor>
</comment>
<dbReference type="GO" id="GO:0046872">
    <property type="term" value="F:metal ion binding"/>
    <property type="evidence" value="ECO:0007669"/>
    <property type="project" value="UniProtKB-KW"/>
</dbReference>
<dbReference type="GeneID" id="34221357"/>
<evidence type="ECO:0000256" key="3">
    <source>
        <dbReference type="ARBA" id="ARBA00022692"/>
    </source>
</evidence>
<evidence type="ECO:0000256" key="1">
    <source>
        <dbReference type="ARBA" id="ARBA00004141"/>
    </source>
</evidence>
<feature type="transmembrane region" description="Helical" evidence="11">
    <location>
        <begin position="116"/>
        <end position="139"/>
    </location>
</feature>
<dbReference type="Proteomes" id="UP000027980">
    <property type="component" value="Chromosome"/>
</dbReference>
<feature type="transmembrane region" description="Helical" evidence="11">
    <location>
        <begin position="269"/>
        <end position="293"/>
    </location>
</feature>
<feature type="transmembrane region" description="Helical" evidence="11">
    <location>
        <begin position="210"/>
        <end position="231"/>
    </location>
</feature>
<evidence type="ECO:0000256" key="6">
    <source>
        <dbReference type="ARBA" id="ARBA00023002"/>
    </source>
</evidence>
<evidence type="ECO:0000256" key="5">
    <source>
        <dbReference type="ARBA" id="ARBA00022989"/>
    </source>
</evidence>
<dbReference type="HAMAP" id="MF_01664">
    <property type="entry name" value="HemeA_synth_type1"/>
    <property type="match status" value="1"/>
</dbReference>
<keyword evidence="7 11" id="KW-0408">Iron</keyword>
<keyword evidence="8 11" id="KW-0350">Heme biosynthesis</keyword>
<feature type="transmembrane region" description="Helical" evidence="11">
    <location>
        <begin position="7"/>
        <end position="25"/>
    </location>
</feature>
<accession>A0A075LP87</accession>
<comment type="subcellular location">
    <subcellularLocation>
        <location evidence="11">Cell membrane</location>
        <topology evidence="11">Multi-pass membrane protein</topology>
    </subcellularLocation>
    <subcellularLocation>
        <location evidence="1">Membrane</location>
        <topology evidence="1">Multi-pass membrane protein</topology>
    </subcellularLocation>
</comment>
<evidence type="ECO:0000256" key="11">
    <source>
        <dbReference type="HAMAP-Rule" id="MF_01664"/>
    </source>
</evidence>
<dbReference type="UniPathway" id="UPA00269">
    <property type="reaction ID" value="UER00713"/>
</dbReference>
<sequence>MKLLKSLSVISTVGMLFILLGGALVTKTGSADGCGQSWPLCEGALTNITPELIIEVAHRFVSSTMGIVILLLAILAWRKIGHIREVKFLSIVAVGFLVLQALIGAAAVVWQQSDTVLALHFGISLISFASVLLLTLIVFEVDKKFDARALVIHKGMRIQFYLHTIFIYLVVYTGALVRHMNASLVCGDFPLCSNADPGLFGLSTAQMVQMLHRGAAMLALVWSFIIMVQVLRRYKGHAVMTKGWIISFCLLAAQAVVGALVIFTGMNLFVALMHSLIISVYFGIMTYFIMLSFRSAKYEKEL</sequence>
<evidence type="ECO:0000313" key="12">
    <source>
        <dbReference type="EMBL" id="AIF66258.1"/>
    </source>
</evidence>
<feature type="binding site" description="axial binding residue" evidence="11">
    <location>
        <position position="212"/>
    </location>
    <ligand>
        <name>heme</name>
        <dbReference type="ChEBI" id="CHEBI:30413"/>
    </ligand>
    <ligandPart>
        <name>Fe</name>
        <dbReference type="ChEBI" id="CHEBI:18248"/>
    </ligandPart>
</feature>
<keyword evidence="9 11" id="KW-0472">Membrane</keyword>
<comment type="pathway">
    <text evidence="11">Porphyrin-containing compound metabolism; heme A biosynthesis; heme A from heme O: step 1/1.</text>
</comment>
<comment type="subunit">
    <text evidence="11">Interacts with CtaB.</text>
</comment>
<evidence type="ECO:0000256" key="2">
    <source>
        <dbReference type="ARBA" id="ARBA00022475"/>
    </source>
</evidence>
<feature type="binding site" description="axial binding residue" evidence="11">
    <location>
        <position position="274"/>
    </location>
    <ligand>
        <name>heme</name>
        <dbReference type="ChEBI" id="CHEBI:30413"/>
    </ligand>
    <ligandPart>
        <name>Fe</name>
        <dbReference type="ChEBI" id="CHEBI:18248"/>
    </ligandPart>
</feature>
<keyword evidence="5 11" id="KW-1133">Transmembrane helix</keyword>
<evidence type="ECO:0000256" key="10">
    <source>
        <dbReference type="ARBA" id="ARBA00023157"/>
    </source>
</evidence>
<dbReference type="GO" id="GO:0005886">
    <property type="term" value="C:plasma membrane"/>
    <property type="evidence" value="ECO:0007669"/>
    <property type="project" value="UniProtKB-SubCell"/>
</dbReference>
<keyword evidence="3 11" id="KW-0812">Transmembrane</keyword>
<dbReference type="InterPro" id="IPR050450">
    <property type="entry name" value="COX15/CtaA_HemeA_synthase"/>
</dbReference>
<dbReference type="Pfam" id="PF02628">
    <property type="entry name" value="COX15-CtaA"/>
    <property type="match status" value="1"/>
</dbReference>